<name>A0AAW2IBD8_9NEOP</name>
<dbReference type="EMBL" id="JARGDH010000001">
    <property type="protein sequence ID" value="KAL0279524.1"/>
    <property type="molecule type" value="Genomic_DNA"/>
</dbReference>
<dbReference type="Gene3D" id="3.40.720.10">
    <property type="entry name" value="Alkaline Phosphatase, subunit A"/>
    <property type="match status" value="1"/>
</dbReference>
<proteinExistence type="predicted"/>
<keyword evidence="2" id="KW-0732">Signal</keyword>
<dbReference type="SUPFAM" id="SSF53649">
    <property type="entry name" value="Alkaline phosphatase-like"/>
    <property type="match status" value="1"/>
</dbReference>
<comment type="caution">
    <text evidence="3">The sequence shown here is derived from an EMBL/GenBank/DDBJ whole genome shotgun (WGS) entry which is preliminary data.</text>
</comment>
<gene>
    <name evidence="3" type="ORF">PYX00_001062</name>
</gene>
<dbReference type="PANTHER" id="PTHR10151">
    <property type="entry name" value="ECTONUCLEOTIDE PYROPHOSPHATASE/PHOSPHODIESTERASE"/>
    <property type="match status" value="1"/>
</dbReference>
<dbReference type="Pfam" id="PF01663">
    <property type="entry name" value="Phosphodiest"/>
    <property type="match status" value="1"/>
</dbReference>
<accession>A0AAW2IBD8</accession>
<dbReference type="CDD" id="cd16018">
    <property type="entry name" value="Enpp"/>
    <property type="match status" value="1"/>
</dbReference>
<evidence type="ECO:0000256" key="2">
    <source>
        <dbReference type="SAM" id="SignalP"/>
    </source>
</evidence>
<dbReference type="AlphaFoldDB" id="A0AAW2IBD8"/>
<feature type="transmembrane region" description="Helical" evidence="1">
    <location>
        <begin position="425"/>
        <end position="449"/>
    </location>
</feature>
<dbReference type="EMBL" id="JARGDH010000001">
    <property type="protein sequence ID" value="KAL0279527.1"/>
    <property type="molecule type" value="Genomic_DNA"/>
</dbReference>
<keyword evidence="1" id="KW-0812">Transmembrane</keyword>
<feature type="signal peptide" evidence="2">
    <location>
        <begin position="1"/>
        <end position="21"/>
    </location>
</feature>
<reference evidence="3" key="1">
    <citation type="journal article" date="2024" name="Gigascience">
        <title>Chromosome-level genome of the poultry shaft louse Menopon gallinae provides insight into the host-switching and adaptive evolution of parasitic lice.</title>
        <authorList>
            <person name="Xu Y."/>
            <person name="Ma L."/>
            <person name="Liu S."/>
            <person name="Liang Y."/>
            <person name="Liu Q."/>
            <person name="He Z."/>
            <person name="Tian L."/>
            <person name="Duan Y."/>
            <person name="Cai W."/>
            <person name="Li H."/>
            <person name="Song F."/>
        </authorList>
    </citation>
    <scope>NUCLEOTIDE SEQUENCE</scope>
    <source>
        <strain evidence="3">Cailab_2023a</strain>
    </source>
</reference>
<protein>
    <submittedName>
        <fullName evidence="3">Uncharacterized protein</fullName>
    </submittedName>
</protein>
<dbReference type="InterPro" id="IPR002591">
    <property type="entry name" value="Phosphodiest/P_Trfase"/>
</dbReference>
<keyword evidence="1" id="KW-0472">Membrane</keyword>
<dbReference type="Gene3D" id="3.30.1360.180">
    <property type="match status" value="1"/>
</dbReference>
<organism evidence="3">
    <name type="scientific">Menopon gallinae</name>
    <name type="common">poultry shaft louse</name>
    <dbReference type="NCBI Taxonomy" id="328185"/>
    <lineage>
        <taxon>Eukaryota</taxon>
        <taxon>Metazoa</taxon>
        <taxon>Ecdysozoa</taxon>
        <taxon>Arthropoda</taxon>
        <taxon>Hexapoda</taxon>
        <taxon>Insecta</taxon>
        <taxon>Pterygota</taxon>
        <taxon>Neoptera</taxon>
        <taxon>Paraneoptera</taxon>
        <taxon>Psocodea</taxon>
        <taxon>Troctomorpha</taxon>
        <taxon>Phthiraptera</taxon>
        <taxon>Amblycera</taxon>
        <taxon>Menoponidae</taxon>
        <taxon>Menopon</taxon>
    </lineage>
</organism>
<sequence length="496" mass="57386">MSLKLFFILFLSLWCHTFVASISQYPIVIIISYDGFRHDLIEKGVTPTISKLRSEGTHAEYMNNVFITKTFPNHHSIATGLYPEVHGVLGNSVYDPKYGKSFSYSYELFHYTEDILPIWVANQKKGNGRHSGIMMWPGNEFNYTGVFPTYQKAFDRDFAYTKRVDEVLKWILNPEKPANLVVLYIEEPDVSEHNYGPDSETNLKILKQMDDTTTYLMKRLNETGLTDRVNLFFLSDHGMLTVKKRNIIDLRKIVPTEKYDRYEGSPTYMIFPKKGEANFVYNSLKNASENGAPFKVYKRNEIPDRWHYKDNRRAPPILAVADPPYVFEDAYKQIEWIEKLRNITFGEDTPMGFHGYDNTVMSMKPYFFALGPLIKKNHKIKPFETVDLFSLWANILGFPEYAAKTNGSFDRVSDMLVPKYSPSDAGNICGALLGILLIGIALGISIFFIQNKMRIQDKIFNRRLKEENLESRQRLLDHVETDEDVSMSLFPELYKA</sequence>
<dbReference type="GO" id="GO:0016787">
    <property type="term" value="F:hydrolase activity"/>
    <property type="evidence" value="ECO:0007669"/>
    <property type="project" value="UniProtKB-ARBA"/>
</dbReference>
<keyword evidence="1" id="KW-1133">Transmembrane helix</keyword>
<dbReference type="InterPro" id="IPR017850">
    <property type="entry name" value="Alkaline_phosphatase_core_sf"/>
</dbReference>
<dbReference type="PANTHER" id="PTHR10151:SF120">
    <property type="entry name" value="BIS(5'-ADENOSYL)-TRIPHOSPHATASE"/>
    <property type="match status" value="1"/>
</dbReference>
<evidence type="ECO:0000313" key="3">
    <source>
        <dbReference type="EMBL" id="KAL0279524.1"/>
    </source>
</evidence>
<feature type="chain" id="PRO_5044477066" evidence="2">
    <location>
        <begin position="22"/>
        <end position="496"/>
    </location>
</feature>
<evidence type="ECO:0000256" key="1">
    <source>
        <dbReference type="SAM" id="Phobius"/>
    </source>
</evidence>